<name>A0A562MHI9_9SPHI</name>
<dbReference type="Proteomes" id="UP000315908">
    <property type="component" value="Unassembled WGS sequence"/>
</dbReference>
<reference evidence="1 2" key="1">
    <citation type="journal article" date="2015" name="Stand. Genomic Sci.">
        <title>Genomic Encyclopedia of Bacterial and Archaeal Type Strains, Phase III: the genomes of soil and plant-associated and newly described type strains.</title>
        <authorList>
            <person name="Whitman W.B."/>
            <person name="Woyke T."/>
            <person name="Klenk H.P."/>
            <person name="Zhou Y."/>
            <person name="Lilburn T.G."/>
            <person name="Beck B.J."/>
            <person name="De Vos P."/>
            <person name="Vandamme P."/>
            <person name="Eisen J.A."/>
            <person name="Garrity G."/>
            <person name="Hugenholtz P."/>
            <person name="Kyrpides N.C."/>
        </authorList>
    </citation>
    <scope>NUCLEOTIDE SEQUENCE [LARGE SCALE GENOMIC DNA]</scope>
    <source>
        <strain evidence="1 2">CGMCC 1.6855</strain>
    </source>
</reference>
<gene>
    <name evidence="1" type="ORF">IQ31_02694</name>
</gene>
<dbReference type="EMBL" id="VLKR01000013">
    <property type="protein sequence ID" value="TWI19383.1"/>
    <property type="molecule type" value="Genomic_DNA"/>
</dbReference>
<dbReference type="OrthoDB" id="766226at2"/>
<comment type="caution">
    <text evidence="1">The sequence shown here is derived from an EMBL/GenBank/DDBJ whole genome shotgun (WGS) entry which is preliminary data.</text>
</comment>
<accession>A0A562MHI9</accession>
<proteinExistence type="predicted"/>
<protein>
    <recommendedName>
        <fullName evidence="3">LTXXQ motif family protein</fullName>
    </recommendedName>
</protein>
<evidence type="ECO:0000313" key="2">
    <source>
        <dbReference type="Proteomes" id="UP000315908"/>
    </source>
</evidence>
<dbReference type="RefSeq" id="WP_145328250.1">
    <property type="nucleotide sequence ID" value="NZ_CP070350.1"/>
</dbReference>
<evidence type="ECO:0008006" key="3">
    <source>
        <dbReference type="Google" id="ProtNLM"/>
    </source>
</evidence>
<dbReference type="AlphaFoldDB" id="A0A562MHI9"/>
<organism evidence="1 2">
    <name type="scientific">Sphingobacterium siyangense</name>
    <dbReference type="NCBI Taxonomy" id="459529"/>
    <lineage>
        <taxon>Bacteria</taxon>
        <taxon>Pseudomonadati</taxon>
        <taxon>Bacteroidota</taxon>
        <taxon>Sphingobacteriia</taxon>
        <taxon>Sphingobacteriales</taxon>
        <taxon>Sphingobacteriaceae</taxon>
        <taxon>Sphingobacterium</taxon>
    </lineage>
</organism>
<sequence length="122" mass="14188">MKKKILMAVACLFLSATGVFAQQRQQRSPEEQAKMRVEHLDKLLSLNQTQKDSIYNLTLSQAQQRAALRNDGGDRKASMEKFKQLQEIQTTKIKSWLTPDQAKLFDEQQEKMKERMSKRSDN</sequence>
<evidence type="ECO:0000313" key="1">
    <source>
        <dbReference type="EMBL" id="TWI19383.1"/>
    </source>
</evidence>